<comment type="caution">
    <text evidence="1">The sequence shown here is derived from an EMBL/GenBank/DDBJ whole genome shotgun (WGS) entry which is preliminary data.</text>
</comment>
<keyword evidence="4" id="KW-1185">Reference proteome</keyword>
<reference evidence="1 3" key="1">
    <citation type="submission" date="2015-12" db="EMBL/GenBank/DDBJ databases">
        <title>Amycolatopsis regifaucium genome sequencing and assembly.</title>
        <authorList>
            <person name="Mayilraj S."/>
        </authorList>
    </citation>
    <scope>NUCLEOTIDE SEQUENCE [LARGE SCALE GENOMIC DNA]</scope>
    <source>
        <strain evidence="1 3">GY080</strain>
    </source>
</reference>
<reference evidence="2 4" key="2">
    <citation type="submission" date="2016-11" db="EMBL/GenBank/DDBJ databases">
        <title>Genome sequencing of Amycolatopsis regifaucium.</title>
        <authorList>
            <person name="Mayilraj S."/>
            <person name="Kaur N."/>
        </authorList>
    </citation>
    <scope>NUCLEOTIDE SEQUENCE [LARGE SCALE GENOMIC DNA]</scope>
    <source>
        <strain evidence="2 4">GY080</strain>
    </source>
</reference>
<organism evidence="1 3">
    <name type="scientific">Amycolatopsis regifaucium</name>
    <dbReference type="NCBI Taxonomy" id="546365"/>
    <lineage>
        <taxon>Bacteria</taxon>
        <taxon>Bacillati</taxon>
        <taxon>Actinomycetota</taxon>
        <taxon>Actinomycetes</taxon>
        <taxon>Pseudonocardiales</taxon>
        <taxon>Pseudonocardiaceae</taxon>
        <taxon>Amycolatopsis</taxon>
    </lineage>
</organism>
<dbReference type="EMBL" id="LOBU02000039">
    <property type="protein sequence ID" value="OKA03223.1"/>
    <property type="molecule type" value="Genomic_DNA"/>
</dbReference>
<dbReference type="RefSeq" id="WP_061988572.1">
    <property type="nucleotide sequence ID" value="NZ_FOPQ01000022.1"/>
</dbReference>
<proteinExistence type="predicted"/>
<evidence type="ECO:0000313" key="1">
    <source>
        <dbReference type="EMBL" id="KZB83122.1"/>
    </source>
</evidence>
<dbReference type="AlphaFoldDB" id="A0A154MF85"/>
<dbReference type="Proteomes" id="UP000076321">
    <property type="component" value="Unassembled WGS sequence"/>
</dbReference>
<protein>
    <submittedName>
        <fullName evidence="1">Uncharacterized protein</fullName>
    </submittedName>
</protein>
<sequence>MIWTTLLDLLTEMTHLGTAGITLAAAASPGAAVAPVITTRHEPTACSQIEEREELVEPLHCLSGLIRGRPDKQLTAVRDPMTSTSTGQLGSELSVVRGNLARHLGTERYDQIVSGHGFRMLLSWSSFIARESVLATLTDEGGAILTHFEKDDSACWR</sequence>
<evidence type="ECO:0000313" key="3">
    <source>
        <dbReference type="Proteomes" id="UP000076321"/>
    </source>
</evidence>
<dbReference type="EMBL" id="LQCI01000024">
    <property type="protein sequence ID" value="KZB83122.1"/>
    <property type="molecule type" value="Genomic_DNA"/>
</dbReference>
<name>A0A154MF85_9PSEU</name>
<evidence type="ECO:0000313" key="2">
    <source>
        <dbReference type="EMBL" id="OKA03223.1"/>
    </source>
</evidence>
<accession>A0A154MF85</accession>
<evidence type="ECO:0000313" key="4">
    <source>
        <dbReference type="Proteomes" id="UP000186883"/>
    </source>
</evidence>
<gene>
    <name evidence="2" type="ORF">ATP06_0237495</name>
    <name evidence="1" type="ORF">AVL48_36505</name>
</gene>
<dbReference type="Proteomes" id="UP000186883">
    <property type="component" value="Unassembled WGS sequence"/>
</dbReference>